<dbReference type="PANTHER" id="PTHR35041">
    <property type="entry name" value="MEDIATOR OF RNA POLYMERASE II TRANSCRIPTION SUBUNIT 1"/>
    <property type="match status" value="1"/>
</dbReference>
<evidence type="ECO:0000256" key="3">
    <source>
        <dbReference type="ARBA" id="ARBA00023015"/>
    </source>
</evidence>
<keyword evidence="5 7" id="KW-0804">Transcription</keyword>
<organism evidence="10">
    <name type="scientific">Spathaspora passalidarum (strain NRRL Y-27907 / 11-Y1)</name>
    <dbReference type="NCBI Taxonomy" id="619300"/>
    <lineage>
        <taxon>Eukaryota</taxon>
        <taxon>Fungi</taxon>
        <taxon>Dikarya</taxon>
        <taxon>Ascomycota</taxon>
        <taxon>Saccharomycotina</taxon>
        <taxon>Pichiomycetes</taxon>
        <taxon>Debaryomycetaceae</taxon>
        <taxon>Spathaspora</taxon>
    </lineage>
</organism>
<protein>
    <recommendedName>
        <fullName evidence="7">Mediator of RNA polymerase II transcription subunit 1</fullName>
    </recommendedName>
    <alternativeName>
        <fullName evidence="7">Mediator complex subunit 1</fullName>
    </alternativeName>
</protein>
<sequence length="568" mass="65481">MVSFNQSLDTSLQLLYDYSSNFQISVELVQKLAQHLKLETFIDTSFQFGNVEGNNQQRLTIAASSILLDIDFENDRKVSNISLSIGNESTHTTENSKEYIESVQNNHGITVIKLNPNKNPLTFLKKSSDEKSIAEKILLANLSQPKLNKFPENLQYLAIIDKYANSNQDLFTYIERTALLLHTISQLEIERNPNNWQIEQGLNNAIGNVKIHDITQGKIGLFLEFWKDFRYINHESNTAIGNTYNVQFNIVSSSYNHEYLLENNKKEWEIANQGNKERVKFEFEDAVIPTVNNDGTNTTMLPWMFDLVLNHPIYVPKYILEYLGLDYTVEENTTDPLFKIFDKINNSQEVVDSINILGRNVSCLINHDLISNFIPLKSVKINHLYDLSSLIPILRNFIVLSNLYRTLSQNNCIIPRRKSRRRSSRVSFKNDKELTEEIRKKLKDSLKLPDDVTDEELLGLNAISETATYSTIQPINDMFDLESFIKNDQTTTSKENYFQVSLDDIDVTSNDLYLTVEAYSDIKEIYIRFKISNGQIQLLQDDIDENNAKFIKTLDLTEDFVVSITSVY</sequence>
<dbReference type="AlphaFoldDB" id="G3ALE6"/>
<gene>
    <name evidence="9" type="ORF">SPAPADRAFT_71074</name>
</gene>
<dbReference type="PANTHER" id="PTHR35041:SF4">
    <property type="entry name" value="MEDIATOR OF RNA POLYMERASE II TRANSCRIPTION SUBUNIT 1"/>
    <property type="match status" value="1"/>
</dbReference>
<proteinExistence type="inferred from homology"/>
<comment type="function">
    <text evidence="7">Component of the Mediator complex, a coactivator involved in the regulated transcription of nearly all RNA polymerase II-dependent genes. Mediator functions as a bridge to convey information from gene-specific regulatory proteins to the basal RNA polymerase II transcription machinery. Mediator is recruited to promoters by direct interactions with regulatory proteins and serves as a scaffold for the assembly of a functional preinitiation complex with RNA polymerase II and the general transcription factors.</text>
</comment>
<keyword evidence="4 7" id="KW-0010">Activator</keyword>
<evidence type="ECO:0000256" key="4">
    <source>
        <dbReference type="ARBA" id="ARBA00023159"/>
    </source>
</evidence>
<dbReference type="Proteomes" id="UP000000709">
    <property type="component" value="Unassembled WGS sequence"/>
</dbReference>
<evidence type="ECO:0000256" key="1">
    <source>
        <dbReference type="ARBA" id="ARBA00004123"/>
    </source>
</evidence>
<dbReference type="EMBL" id="GL996501">
    <property type="protein sequence ID" value="EGW33188.1"/>
    <property type="molecule type" value="Genomic_DNA"/>
</dbReference>
<reference evidence="9 10" key="1">
    <citation type="journal article" date="2011" name="Proc. Natl. Acad. Sci. U.S.A.">
        <title>Comparative genomics of xylose-fermenting fungi for enhanced biofuel production.</title>
        <authorList>
            <person name="Wohlbach D.J."/>
            <person name="Kuo A."/>
            <person name="Sato T.K."/>
            <person name="Potts K.M."/>
            <person name="Salamov A.A."/>
            <person name="LaButti K.M."/>
            <person name="Sun H."/>
            <person name="Clum A."/>
            <person name="Pangilinan J.L."/>
            <person name="Lindquist E.A."/>
            <person name="Lucas S."/>
            <person name="Lapidus A."/>
            <person name="Jin M."/>
            <person name="Gunawan C."/>
            <person name="Balan V."/>
            <person name="Dale B.E."/>
            <person name="Jeffries T.W."/>
            <person name="Zinkel R."/>
            <person name="Barry K.W."/>
            <person name="Grigoriev I.V."/>
            <person name="Gasch A.P."/>
        </authorList>
    </citation>
    <scope>NUCLEOTIDE SEQUENCE [LARGE SCALE GENOMIC DNA]</scope>
    <source>
        <strain evidence="10">NRRL Y-27907 / 11-Y1</strain>
    </source>
</reference>
<evidence type="ECO:0000256" key="7">
    <source>
        <dbReference type="RuleBase" id="RU364059"/>
    </source>
</evidence>
<evidence type="ECO:0000313" key="9">
    <source>
        <dbReference type="EMBL" id="EGW33188.1"/>
    </source>
</evidence>
<evidence type="ECO:0000256" key="6">
    <source>
        <dbReference type="ARBA" id="ARBA00023242"/>
    </source>
</evidence>
<dbReference type="GO" id="GO:0003712">
    <property type="term" value="F:transcription coregulator activity"/>
    <property type="evidence" value="ECO:0007669"/>
    <property type="project" value="InterPro"/>
</dbReference>
<dbReference type="eggNOG" id="ENOG502RYK5">
    <property type="taxonomic scope" value="Eukaryota"/>
</dbReference>
<feature type="domain" description="Mediator complex subunit Med1" evidence="8">
    <location>
        <begin position="9"/>
        <end position="407"/>
    </location>
</feature>
<evidence type="ECO:0000259" key="8">
    <source>
        <dbReference type="Pfam" id="PF10744"/>
    </source>
</evidence>
<evidence type="ECO:0000256" key="5">
    <source>
        <dbReference type="ARBA" id="ARBA00023163"/>
    </source>
</evidence>
<dbReference type="InterPro" id="IPR019680">
    <property type="entry name" value="Mediator_Med1"/>
</dbReference>
<dbReference type="InParanoid" id="G3ALE6"/>
<dbReference type="GeneID" id="18875358"/>
<dbReference type="Pfam" id="PF10744">
    <property type="entry name" value="Med1"/>
    <property type="match status" value="1"/>
</dbReference>
<dbReference type="OMA" id="WQDNRYI"/>
<keyword evidence="10" id="KW-1185">Reference proteome</keyword>
<dbReference type="GO" id="GO:0016592">
    <property type="term" value="C:mediator complex"/>
    <property type="evidence" value="ECO:0007669"/>
    <property type="project" value="InterPro"/>
</dbReference>
<comment type="subcellular location">
    <subcellularLocation>
        <location evidence="1 7">Nucleus</location>
    </subcellularLocation>
</comment>
<comment type="similarity">
    <text evidence="2 7">Belongs to the Mediator complex subunit 1 family.</text>
</comment>
<name>G3ALE6_SPAPN</name>
<evidence type="ECO:0000256" key="2">
    <source>
        <dbReference type="ARBA" id="ARBA00006210"/>
    </source>
</evidence>
<dbReference type="KEGG" id="spaa:SPAPADRAFT_71074"/>
<dbReference type="RefSeq" id="XP_007374703.1">
    <property type="nucleotide sequence ID" value="XM_007374641.1"/>
</dbReference>
<keyword evidence="6 7" id="KW-0539">Nucleus</keyword>
<dbReference type="OrthoDB" id="5310959at2759"/>
<accession>G3ALE6</accession>
<dbReference type="STRING" id="619300.G3ALE6"/>
<dbReference type="GO" id="GO:0045944">
    <property type="term" value="P:positive regulation of transcription by RNA polymerase II"/>
    <property type="evidence" value="ECO:0007669"/>
    <property type="project" value="UniProtKB-ARBA"/>
</dbReference>
<dbReference type="HOGENOM" id="CLU_479935_0_0_1"/>
<keyword evidence="3 7" id="KW-0805">Transcription regulation</keyword>
<evidence type="ECO:0000313" key="10">
    <source>
        <dbReference type="Proteomes" id="UP000000709"/>
    </source>
</evidence>